<dbReference type="NCBIfam" id="TIGR01730">
    <property type="entry name" value="RND_mfp"/>
    <property type="match status" value="1"/>
</dbReference>
<accession>A0A4Q1S9Q6</accession>
<dbReference type="PANTHER" id="PTHR30158">
    <property type="entry name" value="ACRA/E-RELATED COMPONENT OF DRUG EFFLUX TRANSPORTER"/>
    <property type="match status" value="1"/>
</dbReference>
<dbReference type="Gene3D" id="2.40.30.170">
    <property type="match status" value="1"/>
</dbReference>
<evidence type="ECO:0000313" key="9">
    <source>
        <dbReference type="Proteomes" id="UP000290253"/>
    </source>
</evidence>
<feature type="region of interest" description="Disordered" evidence="3">
    <location>
        <begin position="137"/>
        <end position="157"/>
    </location>
</feature>
<feature type="domain" description="Multidrug resistance protein MdtA-like alpha-helical hairpin" evidence="4">
    <location>
        <begin position="111"/>
        <end position="179"/>
    </location>
</feature>
<dbReference type="PROSITE" id="PS51257">
    <property type="entry name" value="PROKAR_LIPOPROTEIN"/>
    <property type="match status" value="1"/>
</dbReference>
<dbReference type="RefSeq" id="WP_129209444.1">
    <property type="nucleotide sequence ID" value="NZ_BMGU01000002.1"/>
</dbReference>
<dbReference type="Gene3D" id="2.40.420.20">
    <property type="match status" value="1"/>
</dbReference>
<dbReference type="OrthoDB" id="9801814at2"/>
<comment type="caution">
    <text evidence="8">The sequence shown here is derived from an EMBL/GenBank/DDBJ whole genome shotgun (WGS) entry which is preliminary data.</text>
</comment>
<dbReference type="InterPro" id="IPR058627">
    <property type="entry name" value="MdtA-like_C"/>
</dbReference>
<comment type="subcellular location">
    <subcellularLocation>
        <location evidence="1">Cell envelope</location>
    </subcellularLocation>
</comment>
<dbReference type="Pfam" id="PF25917">
    <property type="entry name" value="BSH_RND"/>
    <property type="match status" value="1"/>
</dbReference>
<reference evidence="8 9" key="1">
    <citation type="journal article" date="2016" name="Int. J. Syst. Evol. Microbiol.">
        <title>Acidipila dinghuensis sp. nov., an acidobacterium isolated from forest soil.</title>
        <authorList>
            <person name="Jiang Y.W."/>
            <person name="Wang J."/>
            <person name="Chen M.H."/>
            <person name="Lv Y.Y."/>
            <person name="Qiu L.H."/>
        </authorList>
    </citation>
    <scope>NUCLEOTIDE SEQUENCE [LARGE SCALE GENOMIC DNA]</scope>
    <source>
        <strain evidence="8 9">DHOF10</strain>
    </source>
</reference>
<protein>
    <submittedName>
        <fullName evidence="8">Efflux RND transporter periplasmic adaptor subunit</fullName>
    </submittedName>
</protein>
<dbReference type="Gene3D" id="2.40.50.100">
    <property type="match status" value="1"/>
</dbReference>
<comment type="similarity">
    <text evidence="2">Belongs to the membrane fusion protein (MFP) (TC 8.A.1) family.</text>
</comment>
<dbReference type="GO" id="GO:0030313">
    <property type="term" value="C:cell envelope"/>
    <property type="evidence" value="ECO:0007669"/>
    <property type="project" value="UniProtKB-SubCell"/>
</dbReference>
<sequence length="398" mass="42812">MQATSKEGSVLASRSLWALALCALIVVAGCKQAPQAKPAASAAFVSAAPVVVKDVRISDEFNGRVWATDYVDIRPRVTGYIDRIAFHEGQMVHRGDLLFVIDPRPYKDAADSAEAELEREHAAADFAKIQEDRAERLKKSDAISQEEEQNRGSDLLQSGARVKAAEAALASAQLNLSYTEVRSPIDGRTSRTLLTLGNLAQADQTVLTSVASVDPVYVYFDCDEQSYLRFEQSARHGTAVGSDNPVRVALADEQGFPHVGHIDFIDNSLNPSTGTIRARVVLPNPNHTLTPGLFARVQLQSAAVQQATLIDDKAVLTDQDHKYVYVVGPNNTAQRKDVVLGGTVDGLRIVKSGLSSQDKVIVGGLQLIYFPGAPISPTMTSMDASLPDSTTLASAETK</sequence>
<dbReference type="SUPFAM" id="SSF111369">
    <property type="entry name" value="HlyD-like secretion proteins"/>
    <property type="match status" value="1"/>
</dbReference>
<gene>
    <name evidence="8" type="ORF">ESZ00_16560</name>
</gene>
<dbReference type="Gene3D" id="1.10.287.470">
    <property type="entry name" value="Helix hairpin bin"/>
    <property type="match status" value="1"/>
</dbReference>
<evidence type="ECO:0000256" key="3">
    <source>
        <dbReference type="SAM" id="MobiDB-lite"/>
    </source>
</evidence>
<evidence type="ECO:0000256" key="2">
    <source>
        <dbReference type="ARBA" id="ARBA00009477"/>
    </source>
</evidence>
<proteinExistence type="inferred from homology"/>
<dbReference type="InterPro" id="IPR058625">
    <property type="entry name" value="MdtA-like_BSH"/>
</dbReference>
<name>A0A4Q1S9Q6_9BACT</name>
<dbReference type="InterPro" id="IPR058624">
    <property type="entry name" value="MdtA-like_HH"/>
</dbReference>
<evidence type="ECO:0000259" key="4">
    <source>
        <dbReference type="Pfam" id="PF25876"/>
    </source>
</evidence>
<evidence type="ECO:0000256" key="1">
    <source>
        <dbReference type="ARBA" id="ARBA00004196"/>
    </source>
</evidence>
<feature type="domain" description="Multidrug resistance protein MdtA-like barrel-sandwich hybrid" evidence="5">
    <location>
        <begin position="71"/>
        <end position="206"/>
    </location>
</feature>
<evidence type="ECO:0000259" key="7">
    <source>
        <dbReference type="Pfam" id="PF25967"/>
    </source>
</evidence>
<dbReference type="Pfam" id="PF25967">
    <property type="entry name" value="RND-MFP_C"/>
    <property type="match status" value="1"/>
</dbReference>
<dbReference type="Proteomes" id="UP000290253">
    <property type="component" value="Unassembled WGS sequence"/>
</dbReference>
<evidence type="ECO:0000259" key="6">
    <source>
        <dbReference type="Pfam" id="PF25944"/>
    </source>
</evidence>
<dbReference type="GO" id="GO:0046677">
    <property type="term" value="P:response to antibiotic"/>
    <property type="evidence" value="ECO:0007669"/>
    <property type="project" value="TreeGrafter"/>
</dbReference>
<dbReference type="InterPro" id="IPR006143">
    <property type="entry name" value="RND_pump_MFP"/>
</dbReference>
<dbReference type="GO" id="GO:0005886">
    <property type="term" value="C:plasma membrane"/>
    <property type="evidence" value="ECO:0007669"/>
    <property type="project" value="TreeGrafter"/>
</dbReference>
<feature type="domain" description="Multidrug resistance protein MdtA-like C-terminal permuted SH3" evidence="7">
    <location>
        <begin position="309"/>
        <end position="366"/>
    </location>
</feature>
<keyword evidence="9" id="KW-1185">Reference proteome</keyword>
<dbReference type="GO" id="GO:0022857">
    <property type="term" value="F:transmembrane transporter activity"/>
    <property type="evidence" value="ECO:0007669"/>
    <property type="project" value="InterPro"/>
</dbReference>
<evidence type="ECO:0000259" key="5">
    <source>
        <dbReference type="Pfam" id="PF25917"/>
    </source>
</evidence>
<organism evidence="8 9">
    <name type="scientific">Silvibacterium dinghuense</name>
    <dbReference type="NCBI Taxonomy" id="1560006"/>
    <lineage>
        <taxon>Bacteria</taxon>
        <taxon>Pseudomonadati</taxon>
        <taxon>Acidobacteriota</taxon>
        <taxon>Terriglobia</taxon>
        <taxon>Terriglobales</taxon>
        <taxon>Acidobacteriaceae</taxon>
        <taxon>Silvibacterium</taxon>
    </lineage>
</organism>
<feature type="domain" description="Multidrug resistance protein MdtA-like beta-barrel" evidence="6">
    <location>
        <begin position="215"/>
        <end position="301"/>
    </location>
</feature>
<dbReference type="InterPro" id="IPR058626">
    <property type="entry name" value="MdtA-like_b-barrel"/>
</dbReference>
<dbReference type="FunFam" id="2.40.420.20:FF:000001">
    <property type="entry name" value="Efflux RND transporter periplasmic adaptor subunit"/>
    <property type="match status" value="1"/>
</dbReference>
<dbReference type="Pfam" id="PF25944">
    <property type="entry name" value="Beta-barrel_RND"/>
    <property type="match status" value="1"/>
</dbReference>
<dbReference type="AlphaFoldDB" id="A0A4Q1S9Q6"/>
<dbReference type="EMBL" id="SDMK01000004">
    <property type="protein sequence ID" value="RXS93675.1"/>
    <property type="molecule type" value="Genomic_DNA"/>
</dbReference>
<dbReference type="Pfam" id="PF25876">
    <property type="entry name" value="HH_MFP_RND"/>
    <property type="match status" value="1"/>
</dbReference>
<evidence type="ECO:0000313" key="8">
    <source>
        <dbReference type="EMBL" id="RXS93675.1"/>
    </source>
</evidence>
<dbReference type="PANTHER" id="PTHR30158:SF10">
    <property type="entry name" value="CATION EFFLUX PUMP"/>
    <property type="match status" value="1"/>
</dbReference>